<dbReference type="InterPro" id="IPR039424">
    <property type="entry name" value="SBP_5"/>
</dbReference>
<protein>
    <submittedName>
        <fullName evidence="2">ABC transporter substrate-binding protein</fullName>
    </submittedName>
</protein>
<sequence>MRKQRKTLWVVALLALLVAAVGFFWRHSDIADTSRDDKTLRVVMLGSQNETLEYGQAQTYFPWAVMGNVCDVLVRWRNGRLEYQLATAIEPNEDATRWTIRLRPDVYFSDGSRLSATNVLTSLQQLSQSIGFGSFFQDVDFTRSVVTDALTLRLQLHHPRADLVPAVLAAASMVWKAGTQTGDFPVCSGPWQVSLFDGINGAELTRNPYAWQPVVYFERIVIRPLADAAARVNALLSGAADYAFDIPVSSARMLNGQPKYRVLRSGIVGANAFYFSMNTRIPPFNDVEVRQALKALVNRQQLVDVVLEGYGYPGNDLFGQGLPGGNTLAWPIKHDVEAARQVFAQKGITALTLLTADLTPGLNNAAELLRQQLAEIDVTLTLVRLNPADYLSDIRRLHQAPLMAMFALNRPFVAALPVLFGDNNPYNYGGWYPSSMVERVTRLRATPEPSLQQPLLQQLQRQVMHDGPYLVWGYRDQLSAAVTDLQGVELSQGVPLFAYADWIKGASANGR</sequence>
<dbReference type="Gene3D" id="3.90.76.10">
    <property type="entry name" value="Dipeptide-binding Protein, Domain 1"/>
    <property type="match status" value="1"/>
</dbReference>
<gene>
    <name evidence="2" type="ORF">K6K13_09620</name>
</gene>
<evidence type="ECO:0000313" key="2">
    <source>
        <dbReference type="EMBL" id="QZN97552.1"/>
    </source>
</evidence>
<dbReference type="EMBL" id="CP081864">
    <property type="protein sequence ID" value="QZN97552.1"/>
    <property type="molecule type" value="Genomic_DNA"/>
</dbReference>
<proteinExistence type="predicted"/>
<keyword evidence="3" id="KW-1185">Reference proteome</keyword>
<dbReference type="RefSeq" id="WP_222160589.1">
    <property type="nucleotide sequence ID" value="NZ_CP081864.1"/>
</dbReference>
<dbReference type="PANTHER" id="PTHR30290">
    <property type="entry name" value="PERIPLASMIC BINDING COMPONENT OF ABC TRANSPORTER"/>
    <property type="match status" value="1"/>
</dbReference>
<dbReference type="PIRSF" id="PIRSF002741">
    <property type="entry name" value="MppA"/>
    <property type="match status" value="1"/>
</dbReference>
<reference evidence="2 3" key="1">
    <citation type="submission" date="2021-08" db="EMBL/GenBank/DDBJ databases">
        <title>Culture and genomic analysis of Symbiopectobacterium purcellii sp. nov. gen. nov., isolated from the leafhopper Empoasca decipiens.</title>
        <authorList>
            <person name="Nadal-Jimenez P."/>
            <person name="Siozios S."/>
            <person name="Halliday N."/>
            <person name="Camara M."/>
            <person name="Hurst G.D.D."/>
        </authorList>
    </citation>
    <scope>NUCLEOTIDE SEQUENCE [LARGE SCALE GENOMIC DNA]</scope>
    <source>
        <strain evidence="2 3">SyEd1</strain>
    </source>
</reference>
<evidence type="ECO:0000259" key="1">
    <source>
        <dbReference type="Pfam" id="PF00496"/>
    </source>
</evidence>
<dbReference type="Proteomes" id="UP000825886">
    <property type="component" value="Chromosome"/>
</dbReference>
<accession>A0ABX9AQV4</accession>
<dbReference type="Gene3D" id="3.40.190.10">
    <property type="entry name" value="Periplasmic binding protein-like II"/>
    <property type="match status" value="1"/>
</dbReference>
<evidence type="ECO:0000313" key="3">
    <source>
        <dbReference type="Proteomes" id="UP000825886"/>
    </source>
</evidence>
<dbReference type="InterPro" id="IPR000914">
    <property type="entry name" value="SBP_5_dom"/>
</dbReference>
<dbReference type="Pfam" id="PF00496">
    <property type="entry name" value="SBP_bac_5"/>
    <property type="match status" value="1"/>
</dbReference>
<name>A0ABX9AQV4_9ENTR</name>
<dbReference type="Gene3D" id="3.10.105.10">
    <property type="entry name" value="Dipeptide-binding Protein, Domain 3"/>
    <property type="match status" value="1"/>
</dbReference>
<dbReference type="InterPro" id="IPR030678">
    <property type="entry name" value="Peptide/Ni-bd"/>
</dbReference>
<feature type="domain" description="Solute-binding protein family 5" evidence="1">
    <location>
        <begin position="82"/>
        <end position="391"/>
    </location>
</feature>
<dbReference type="SUPFAM" id="SSF53850">
    <property type="entry name" value="Periplasmic binding protein-like II"/>
    <property type="match status" value="1"/>
</dbReference>
<organism evidence="2 3">
    <name type="scientific">Symbiopectobacterium purcellii</name>
    <dbReference type="NCBI Taxonomy" id="2871826"/>
    <lineage>
        <taxon>Bacteria</taxon>
        <taxon>Pseudomonadati</taxon>
        <taxon>Pseudomonadota</taxon>
        <taxon>Gammaproteobacteria</taxon>
        <taxon>Enterobacterales</taxon>
        <taxon>Enterobacteriaceae</taxon>
    </lineage>
</organism>